<dbReference type="Gene3D" id="3.40.190.290">
    <property type="match status" value="1"/>
</dbReference>
<accession>A0ABX9VWQ4</accession>
<dbReference type="CDD" id="cd08422">
    <property type="entry name" value="PBP2_CrgA_like"/>
    <property type="match status" value="1"/>
</dbReference>
<keyword evidence="2" id="KW-0805">Transcription regulation</keyword>
<keyword evidence="3" id="KW-0238">DNA-binding</keyword>
<dbReference type="PANTHER" id="PTHR30537">
    <property type="entry name" value="HTH-TYPE TRANSCRIPTIONAL REGULATOR"/>
    <property type="match status" value="1"/>
</dbReference>
<evidence type="ECO:0000256" key="4">
    <source>
        <dbReference type="ARBA" id="ARBA00023163"/>
    </source>
</evidence>
<evidence type="ECO:0000256" key="3">
    <source>
        <dbReference type="ARBA" id="ARBA00023125"/>
    </source>
</evidence>
<dbReference type="InterPro" id="IPR036388">
    <property type="entry name" value="WH-like_DNA-bd_sf"/>
</dbReference>
<evidence type="ECO:0000256" key="2">
    <source>
        <dbReference type="ARBA" id="ARBA00023015"/>
    </source>
</evidence>
<dbReference type="SUPFAM" id="SSF46785">
    <property type="entry name" value="Winged helix' DNA-binding domain"/>
    <property type="match status" value="1"/>
</dbReference>
<evidence type="ECO:0000259" key="5">
    <source>
        <dbReference type="PROSITE" id="PS50931"/>
    </source>
</evidence>
<dbReference type="PROSITE" id="PS50931">
    <property type="entry name" value="HTH_LYSR"/>
    <property type="match status" value="1"/>
</dbReference>
<dbReference type="InterPro" id="IPR005119">
    <property type="entry name" value="LysR_subst-bd"/>
</dbReference>
<dbReference type="PANTHER" id="PTHR30537:SF30">
    <property type="entry name" value="TRANSCRIPTIONAL REGULATOR-RELATED"/>
    <property type="match status" value="1"/>
</dbReference>
<evidence type="ECO:0000256" key="1">
    <source>
        <dbReference type="ARBA" id="ARBA00009437"/>
    </source>
</evidence>
<dbReference type="InterPro" id="IPR058163">
    <property type="entry name" value="LysR-type_TF_proteobact-type"/>
</dbReference>
<feature type="domain" description="HTH lysR-type" evidence="5">
    <location>
        <begin position="1"/>
        <end position="59"/>
    </location>
</feature>
<dbReference type="InterPro" id="IPR036390">
    <property type="entry name" value="WH_DNA-bd_sf"/>
</dbReference>
<dbReference type="RefSeq" id="WP_050693855.1">
    <property type="nucleotide sequence ID" value="NZ_CP012067.1"/>
</dbReference>
<dbReference type="InterPro" id="IPR000847">
    <property type="entry name" value="LysR_HTH_N"/>
</dbReference>
<evidence type="ECO:0000313" key="7">
    <source>
        <dbReference type="Proteomes" id="UP000274211"/>
    </source>
</evidence>
<evidence type="ECO:0000313" key="6">
    <source>
        <dbReference type="EMBL" id="RMW89828.1"/>
    </source>
</evidence>
<dbReference type="Proteomes" id="UP000274211">
    <property type="component" value="Unassembled WGS sequence"/>
</dbReference>
<gene>
    <name evidence="6" type="ORF">DOL88_02600</name>
</gene>
<keyword evidence="4" id="KW-0804">Transcription</keyword>
<sequence>MEQFKLIYIFATVLQYGSMNAAAPHLGMTASAISQAIRKLENHYGVKLLNRTTRSLTPTAEGQQLQQYARQLTDWHDAVEREMGILQTEPEGEVRISLPTGYSAVEPMKRTVQTLRHRYPKIRLILNENNRLVDLQNDTDIAIRVVLHPDDPDSIARPLAQWQTLICASPDYLREHPIAQPQDLLNANWLNHNSNVLLHSFKCLGLPETLPENRTDCPDSSLVAREYACAGMGLAVLLSGDVSPLIENGQLSVVLPEHKLPTRTLYAATAHRTQSAKVRTVLDCLMRCFGEGKRLMPIVFTPQVNPWAV</sequence>
<dbReference type="EMBL" id="QMGS01000034">
    <property type="protein sequence ID" value="RMW89828.1"/>
    <property type="molecule type" value="Genomic_DNA"/>
</dbReference>
<organism evidence="6 7">
    <name type="scientific">Aggregatibacter aphrophilus</name>
    <name type="common">Haemophilus aphrophilus</name>
    <dbReference type="NCBI Taxonomy" id="732"/>
    <lineage>
        <taxon>Bacteria</taxon>
        <taxon>Pseudomonadati</taxon>
        <taxon>Pseudomonadota</taxon>
        <taxon>Gammaproteobacteria</taxon>
        <taxon>Pasteurellales</taxon>
        <taxon>Pasteurellaceae</taxon>
        <taxon>Aggregatibacter</taxon>
    </lineage>
</organism>
<dbReference type="Gene3D" id="1.10.10.10">
    <property type="entry name" value="Winged helix-like DNA-binding domain superfamily/Winged helix DNA-binding domain"/>
    <property type="match status" value="1"/>
</dbReference>
<comment type="similarity">
    <text evidence="1">Belongs to the LysR transcriptional regulatory family.</text>
</comment>
<dbReference type="Pfam" id="PF00126">
    <property type="entry name" value="HTH_1"/>
    <property type="match status" value="1"/>
</dbReference>
<dbReference type="Pfam" id="PF03466">
    <property type="entry name" value="LysR_substrate"/>
    <property type="match status" value="1"/>
</dbReference>
<reference evidence="6 7" key="1">
    <citation type="journal article" date="2019" name="J. Oral Microbiol.">
        <title>Role of OmpA1 and OmpA2 in Aggregatibacter actinomycetemcomitans and Aggregatibacter aphrophilus serum resistance.</title>
        <authorList>
            <person name="Lindholm M."/>
            <person name="Min Aung K."/>
            <person name="Nyunt Wai S."/>
            <person name="Oscarsson J."/>
        </authorList>
    </citation>
    <scope>NUCLEOTIDE SEQUENCE [LARGE SCALE GENOMIC DNA]</scope>
    <source>
        <strain evidence="6 7">HK83</strain>
    </source>
</reference>
<comment type="caution">
    <text evidence="6">The sequence shown here is derived from an EMBL/GenBank/DDBJ whole genome shotgun (WGS) entry which is preliminary data.</text>
</comment>
<protein>
    <submittedName>
        <fullName evidence="6">LysR family transcriptional regulator</fullName>
    </submittedName>
</protein>
<dbReference type="SUPFAM" id="SSF53850">
    <property type="entry name" value="Periplasmic binding protein-like II"/>
    <property type="match status" value="1"/>
</dbReference>
<name>A0ABX9VWQ4_AGGAP</name>
<proteinExistence type="inferred from homology"/>
<keyword evidence="7" id="KW-1185">Reference proteome</keyword>